<dbReference type="Gene3D" id="1.10.10.10">
    <property type="entry name" value="Winged helix-like DNA-binding domain superfamily/Winged helix DNA-binding domain"/>
    <property type="match status" value="1"/>
</dbReference>
<dbReference type="Gene3D" id="3.30.450.40">
    <property type="match status" value="1"/>
</dbReference>
<dbReference type="Pfam" id="PF01614">
    <property type="entry name" value="IclR_C"/>
    <property type="match status" value="1"/>
</dbReference>
<evidence type="ECO:0000313" key="7">
    <source>
        <dbReference type="Proteomes" id="UP000000822"/>
    </source>
</evidence>
<dbReference type="AlphaFoldDB" id="Q8ELJ4"/>
<dbReference type="SUPFAM" id="SSF46785">
    <property type="entry name" value="Winged helix' DNA-binding domain"/>
    <property type="match status" value="1"/>
</dbReference>
<dbReference type="PANTHER" id="PTHR30136:SF24">
    <property type="entry name" value="HTH-TYPE TRANSCRIPTIONAL REPRESSOR ALLR"/>
    <property type="match status" value="1"/>
</dbReference>
<dbReference type="EMBL" id="BA000028">
    <property type="protein sequence ID" value="BAC15189.1"/>
    <property type="molecule type" value="Genomic_DNA"/>
</dbReference>
<name>Q8ELJ4_OCEIH</name>
<dbReference type="InterPro" id="IPR036390">
    <property type="entry name" value="WH_DNA-bd_sf"/>
</dbReference>
<reference evidence="6 7" key="1">
    <citation type="journal article" date="2001" name="FEMS Microbiol. Lett.">
        <title>Oceanobacillus iheyensis gen. nov., sp. nov., a deep-sea extremely halotolerant and alkaliphilic species isolated from a depth of 1050 m on the Iheya Ridge.</title>
        <authorList>
            <person name="Lu J."/>
            <person name="Nogi Y."/>
            <person name="Takami H."/>
        </authorList>
    </citation>
    <scope>NUCLEOTIDE SEQUENCE [LARGE SCALE GENOMIC DNA]</scope>
    <source>
        <strain evidence="7">DSM 14371 / CIP 107618 / JCM 11309 / KCTC 3954 / HTE831</strain>
    </source>
</reference>
<dbReference type="STRING" id="221109.gene:10735485"/>
<evidence type="ECO:0000256" key="1">
    <source>
        <dbReference type="ARBA" id="ARBA00023015"/>
    </source>
</evidence>
<keyword evidence="1" id="KW-0805">Transcription regulation</keyword>
<dbReference type="KEGG" id="oih:OB3233"/>
<gene>
    <name evidence="6" type="ordered locus">OB3233</name>
</gene>
<dbReference type="InterPro" id="IPR050707">
    <property type="entry name" value="HTH_MetabolicPath_Reg"/>
</dbReference>
<dbReference type="PROSITE" id="PS51078">
    <property type="entry name" value="ICLR_ED"/>
    <property type="match status" value="1"/>
</dbReference>
<protein>
    <submittedName>
        <fullName evidence="6">Transcriptional regulator (IclR family)</fullName>
    </submittedName>
</protein>
<dbReference type="eggNOG" id="COG1414">
    <property type="taxonomic scope" value="Bacteria"/>
</dbReference>
<keyword evidence="7" id="KW-1185">Reference proteome</keyword>
<feature type="domain" description="IclR-ED" evidence="5">
    <location>
        <begin position="71"/>
        <end position="247"/>
    </location>
</feature>
<dbReference type="HOGENOM" id="CLU_062618_4_1_9"/>
<dbReference type="GO" id="GO:0045892">
    <property type="term" value="P:negative regulation of DNA-templated transcription"/>
    <property type="evidence" value="ECO:0007669"/>
    <property type="project" value="TreeGrafter"/>
</dbReference>
<evidence type="ECO:0000256" key="2">
    <source>
        <dbReference type="ARBA" id="ARBA00023125"/>
    </source>
</evidence>
<dbReference type="Proteomes" id="UP000000822">
    <property type="component" value="Chromosome"/>
</dbReference>
<dbReference type="PROSITE" id="PS51077">
    <property type="entry name" value="HTH_ICLR"/>
    <property type="match status" value="1"/>
</dbReference>
<dbReference type="PANTHER" id="PTHR30136">
    <property type="entry name" value="HELIX-TURN-HELIX TRANSCRIPTIONAL REGULATOR, ICLR FAMILY"/>
    <property type="match status" value="1"/>
</dbReference>
<evidence type="ECO:0000259" key="4">
    <source>
        <dbReference type="PROSITE" id="PS51077"/>
    </source>
</evidence>
<reference evidence="6 7" key="2">
    <citation type="journal article" date="2002" name="Nucleic Acids Res.">
        <title>Genome sequence of Oceanobacillus iheyensis isolated from the Iheya Ridge and its unexpected adaptive capabilities to extreme environments.</title>
        <authorList>
            <person name="Takami H."/>
            <person name="Takaki Y."/>
            <person name="Uchiyama I."/>
        </authorList>
    </citation>
    <scope>NUCLEOTIDE SEQUENCE [LARGE SCALE GENOMIC DNA]</scope>
    <source>
        <strain evidence="7">DSM 14371 / CIP 107618 / JCM 11309 / KCTC 3954 / HTE831</strain>
    </source>
</reference>
<dbReference type="PhylomeDB" id="Q8ELJ4"/>
<keyword evidence="2" id="KW-0238">DNA-binding</keyword>
<feature type="domain" description="HTH iclR-type" evidence="4">
    <location>
        <begin position="8"/>
        <end position="70"/>
    </location>
</feature>
<dbReference type="RefSeq" id="WP_011067629.1">
    <property type="nucleotide sequence ID" value="NC_004193.1"/>
</dbReference>
<dbReference type="InterPro" id="IPR005471">
    <property type="entry name" value="Tscrpt_reg_IclR_N"/>
</dbReference>
<accession>Q8ELJ4</accession>
<dbReference type="Pfam" id="PF09339">
    <property type="entry name" value="HTH_IclR"/>
    <property type="match status" value="1"/>
</dbReference>
<proteinExistence type="predicted"/>
<evidence type="ECO:0000256" key="3">
    <source>
        <dbReference type="ARBA" id="ARBA00023163"/>
    </source>
</evidence>
<keyword evidence="3" id="KW-0804">Transcription</keyword>
<dbReference type="SUPFAM" id="SSF55781">
    <property type="entry name" value="GAF domain-like"/>
    <property type="match status" value="1"/>
</dbReference>
<dbReference type="InterPro" id="IPR036388">
    <property type="entry name" value="WH-like_DNA-bd_sf"/>
</dbReference>
<dbReference type="GO" id="GO:0003700">
    <property type="term" value="F:DNA-binding transcription factor activity"/>
    <property type="evidence" value="ECO:0007669"/>
    <property type="project" value="TreeGrafter"/>
</dbReference>
<dbReference type="GO" id="GO:0003677">
    <property type="term" value="F:DNA binding"/>
    <property type="evidence" value="ECO:0007669"/>
    <property type="project" value="UniProtKB-KW"/>
</dbReference>
<sequence>MNDSPKGIRTLQRSIDILNCFIEKNSELTLTEISLYTGLAKSTTTRLLSTLEMNNFVEKDEVNAKYRLGKQIYFLGFVAGQTFELNSLAKSTMERLREQTKETVNLYILDGKHRVCVQQFESLQSVKHMISVGQKLPLTVGASGKVFLAYQSKEFIEDAMDTQPLKKSKVDLKNELDLIIKEKYAVSIEERESGTSAAAAPIFNFQNEVVAVLSVSGPASRLKPREWPELRKMVMEASVEISKNLGYISNRAHEN</sequence>
<dbReference type="InterPro" id="IPR014757">
    <property type="entry name" value="Tscrpt_reg_IclR_C"/>
</dbReference>
<dbReference type="SMART" id="SM00346">
    <property type="entry name" value="HTH_ICLR"/>
    <property type="match status" value="1"/>
</dbReference>
<dbReference type="InterPro" id="IPR029016">
    <property type="entry name" value="GAF-like_dom_sf"/>
</dbReference>
<evidence type="ECO:0000259" key="5">
    <source>
        <dbReference type="PROSITE" id="PS51078"/>
    </source>
</evidence>
<evidence type="ECO:0000313" key="6">
    <source>
        <dbReference type="EMBL" id="BAC15189.1"/>
    </source>
</evidence>
<organism evidence="6 7">
    <name type="scientific">Oceanobacillus iheyensis (strain DSM 14371 / CIP 107618 / JCM 11309 / KCTC 3954 / HTE831)</name>
    <dbReference type="NCBI Taxonomy" id="221109"/>
    <lineage>
        <taxon>Bacteria</taxon>
        <taxon>Bacillati</taxon>
        <taxon>Bacillota</taxon>
        <taxon>Bacilli</taxon>
        <taxon>Bacillales</taxon>
        <taxon>Bacillaceae</taxon>
        <taxon>Oceanobacillus</taxon>
    </lineage>
</organism>